<evidence type="ECO:0000313" key="2">
    <source>
        <dbReference type="Proteomes" id="UP001497382"/>
    </source>
</evidence>
<dbReference type="EMBL" id="CAXIEN010000132">
    <property type="protein sequence ID" value="CAL1280449.1"/>
    <property type="molecule type" value="Genomic_DNA"/>
</dbReference>
<accession>A0AAV2A934</accession>
<protein>
    <submittedName>
        <fullName evidence="1">Uncharacterized protein</fullName>
    </submittedName>
</protein>
<gene>
    <name evidence="1" type="ORF">LARSCL_LOCUS10973</name>
</gene>
<evidence type="ECO:0000313" key="1">
    <source>
        <dbReference type="EMBL" id="CAL1280449.1"/>
    </source>
</evidence>
<reference evidence="1 2" key="1">
    <citation type="submission" date="2024-04" db="EMBL/GenBank/DDBJ databases">
        <authorList>
            <person name="Rising A."/>
            <person name="Reimegard J."/>
            <person name="Sonavane S."/>
            <person name="Akerstrom W."/>
            <person name="Nylinder S."/>
            <person name="Hedman E."/>
            <person name="Kallberg Y."/>
        </authorList>
    </citation>
    <scope>NUCLEOTIDE SEQUENCE [LARGE SCALE GENOMIC DNA]</scope>
</reference>
<dbReference type="Proteomes" id="UP001497382">
    <property type="component" value="Unassembled WGS sequence"/>
</dbReference>
<organism evidence="1 2">
    <name type="scientific">Larinioides sclopetarius</name>
    <dbReference type="NCBI Taxonomy" id="280406"/>
    <lineage>
        <taxon>Eukaryota</taxon>
        <taxon>Metazoa</taxon>
        <taxon>Ecdysozoa</taxon>
        <taxon>Arthropoda</taxon>
        <taxon>Chelicerata</taxon>
        <taxon>Arachnida</taxon>
        <taxon>Araneae</taxon>
        <taxon>Araneomorphae</taxon>
        <taxon>Entelegynae</taxon>
        <taxon>Araneoidea</taxon>
        <taxon>Araneidae</taxon>
        <taxon>Larinioides</taxon>
    </lineage>
</organism>
<dbReference type="AlphaFoldDB" id="A0AAV2A934"/>
<feature type="non-terminal residue" evidence="1">
    <location>
        <position position="41"/>
    </location>
</feature>
<comment type="caution">
    <text evidence="1">The sequence shown here is derived from an EMBL/GenBank/DDBJ whole genome shotgun (WGS) entry which is preliminary data.</text>
</comment>
<keyword evidence="2" id="KW-1185">Reference proteome</keyword>
<sequence>MRLSSLQIWYPVYRTSTWGCSYYSVHCVKKVEGQSFFCTIC</sequence>
<proteinExistence type="predicted"/>
<name>A0AAV2A934_9ARAC</name>